<accession>A0A445MSK9</accession>
<proteinExistence type="predicted"/>
<evidence type="ECO:0000313" key="1">
    <source>
        <dbReference type="EMBL" id="SPD72460.1"/>
    </source>
</evidence>
<dbReference type="EMBL" id="OJIN01000044">
    <property type="protein sequence ID" value="SPD72460.1"/>
    <property type="molecule type" value="Genomic_DNA"/>
</dbReference>
<name>A0A445MSK9_9BACT</name>
<dbReference type="AlphaFoldDB" id="A0A445MSK9"/>
<organism evidence="1">
    <name type="scientific">uncultured Desulfobacterium sp</name>
    <dbReference type="NCBI Taxonomy" id="201089"/>
    <lineage>
        <taxon>Bacteria</taxon>
        <taxon>Pseudomonadati</taxon>
        <taxon>Thermodesulfobacteriota</taxon>
        <taxon>Desulfobacteria</taxon>
        <taxon>Desulfobacterales</taxon>
        <taxon>Desulfobacteriaceae</taxon>
        <taxon>Desulfobacterium</taxon>
        <taxon>environmental samples</taxon>
    </lineage>
</organism>
<gene>
    <name evidence="1" type="ORF">PITCH_A1380008</name>
</gene>
<sequence length="123" mass="13316">MFGSVALLADGLHMGSHASAIVTRSSRVLLCFSAHILLDMRTPAALAAFYGEVRKTLECVYDGRISDLHVWAIEPEIYAAEAAFVSSSPHGIDDYYNLLPSKIGIVHITVEICHCPSSGCKTH</sequence>
<protein>
    <submittedName>
        <fullName evidence="1">Uncharacterized protein</fullName>
    </submittedName>
</protein>
<reference evidence="1" key="1">
    <citation type="submission" date="2018-01" db="EMBL/GenBank/DDBJ databases">
        <authorList>
            <person name="Regsiter A."/>
            <person name="William W."/>
        </authorList>
    </citation>
    <scope>NUCLEOTIDE SEQUENCE</scope>
    <source>
        <strain evidence="1">TRIP AH-1</strain>
    </source>
</reference>